<accession>A0A1H6VB89</accession>
<protein>
    <recommendedName>
        <fullName evidence="3">Cell wall anchor protein</fullName>
    </recommendedName>
</protein>
<organism evidence="1 2">
    <name type="scientific">Flavobacterium terrigena</name>
    <dbReference type="NCBI Taxonomy" id="402734"/>
    <lineage>
        <taxon>Bacteria</taxon>
        <taxon>Pseudomonadati</taxon>
        <taxon>Bacteroidota</taxon>
        <taxon>Flavobacteriia</taxon>
        <taxon>Flavobacteriales</taxon>
        <taxon>Flavobacteriaceae</taxon>
        <taxon>Flavobacterium</taxon>
    </lineage>
</organism>
<sequence length="491" mass="52381">MELKTQKKIITTCLLIFFITTGNLFGQVGIGTVTPDASSMLDISSTTQGMLTPRMTTLQRTGITSPANGLLVYDTDVKSFYHYNTVSVSWVKISSQADGRLKYKLIKSTDVLATVLATELTAGGGSKYLLDSTTLYEINGTITLNFPLELNNAYLTGGDSGEDKLIKGTGDLFTGTTGGTLRLLTLVASSGNIFNIDGGSTANLIFRDCIVASSANVGLIKNFALVFVSVIQYIGNTTGIIYENVSKLLLSNTAWFSNNLGIYEKLVGTFGLIDKQGGFSEVVGTNIGFDVSSNPTISSDAVLEGTVFTGTPTTGKYINAYTVGTFAGYNFNNKWNVRCAGIPTESDAVATGDINFDYPVGSGATTTLSPTGTSFKLTGTTTSNNLFRFSRGSTDNRLQYLGSKKRYFRVSGAASFQASATSTIYIFFIAKNGVVINQSKVYLNSNSVNDILAPSIETTVELSTNDYIEVFAQRFSGTGNILTVSLNAVVN</sequence>
<evidence type="ECO:0000313" key="2">
    <source>
        <dbReference type="Proteomes" id="UP000199702"/>
    </source>
</evidence>
<dbReference type="STRING" id="402734.SAMN05660918_2111"/>
<evidence type="ECO:0008006" key="3">
    <source>
        <dbReference type="Google" id="ProtNLM"/>
    </source>
</evidence>
<keyword evidence="2" id="KW-1185">Reference proteome</keyword>
<name>A0A1H6VB89_9FLAO</name>
<dbReference type="Proteomes" id="UP000199702">
    <property type="component" value="Unassembled WGS sequence"/>
</dbReference>
<dbReference type="EMBL" id="FNYA01000005">
    <property type="protein sequence ID" value="SEJ00244.1"/>
    <property type="molecule type" value="Genomic_DNA"/>
</dbReference>
<gene>
    <name evidence="1" type="ORF">SAMN05660918_2111</name>
</gene>
<dbReference type="AlphaFoldDB" id="A0A1H6VB89"/>
<reference evidence="2" key="1">
    <citation type="submission" date="2016-10" db="EMBL/GenBank/DDBJ databases">
        <authorList>
            <person name="Varghese N."/>
            <person name="Submissions S."/>
        </authorList>
    </citation>
    <scope>NUCLEOTIDE SEQUENCE [LARGE SCALE GENOMIC DNA]</scope>
    <source>
        <strain evidence="2">DSM 17934</strain>
    </source>
</reference>
<dbReference type="RefSeq" id="WP_245748282.1">
    <property type="nucleotide sequence ID" value="NZ_CBCSJU010000006.1"/>
</dbReference>
<proteinExistence type="predicted"/>
<evidence type="ECO:0000313" key="1">
    <source>
        <dbReference type="EMBL" id="SEJ00244.1"/>
    </source>
</evidence>